<keyword evidence="1" id="KW-0472">Membrane</keyword>
<reference evidence="2 3" key="1">
    <citation type="submission" date="2019-04" db="EMBL/GenBank/DDBJ databases">
        <title>Draft genome sequence of Robertkochia marina CC-AMO-30D.</title>
        <authorList>
            <person name="Hameed A."/>
            <person name="Lin S.-Y."/>
            <person name="Shahina M."/>
            <person name="Lai W.-A."/>
            <person name="Young C.-C."/>
        </authorList>
    </citation>
    <scope>NUCLEOTIDE SEQUENCE [LARGE SCALE GENOMIC DNA]</scope>
    <source>
        <strain evidence="2 3">CC-AMO-30D</strain>
    </source>
</reference>
<keyword evidence="1" id="KW-1133">Transmembrane helix</keyword>
<dbReference type="RefSeq" id="WP_136336520.1">
    <property type="nucleotide sequence ID" value="NZ_QXMP01000006.1"/>
</dbReference>
<protein>
    <submittedName>
        <fullName evidence="2">Uncharacterized protein</fullName>
    </submittedName>
</protein>
<dbReference type="EMBL" id="SSMC01000003">
    <property type="protein sequence ID" value="THD66449.1"/>
    <property type="molecule type" value="Genomic_DNA"/>
</dbReference>
<evidence type="ECO:0000313" key="3">
    <source>
        <dbReference type="Proteomes" id="UP000305939"/>
    </source>
</evidence>
<dbReference type="AlphaFoldDB" id="A0A4S3LY01"/>
<evidence type="ECO:0000256" key="1">
    <source>
        <dbReference type="SAM" id="Phobius"/>
    </source>
</evidence>
<keyword evidence="3" id="KW-1185">Reference proteome</keyword>
<keyword evidence="1" id="KW-0812">Transmembrane</keyword>
<evidence type="ECO:0000313" key="2">
    <source>
        <dbReference type="EMBL" id="THD66449.1"/>
    </source>
</evidence>
<sequence length="187" mass="20902">MNSDSKKWLLTILGGVIVAISGYLITNSSFFNPKQVALKVVEFTTEYDHYLVKEPIKIQFSVKNEGNMIATRCTCLIASDSIFGQKNIIAVSKEFKVDENQIHEDSIIIDGMSTLAQGKYNIFLKVNCAEKEGNSLASNSNQIAIWNCRNILEVSETGYSGIQHLNQFRVSPFTIHHSPFTIHHSSS</sequence>
<accession>A0A4S3LY01</accession>
<gene>
    <name evidence="2" type="ORF">E7Z59_11625</name>
</gene>
<feature type="transmembrane region" description="Helical" evidence="1">
    <location>
        <begin position="7"/>
        <end position="25"/>
    </location>
</feature>
<dbReference type="Proteomes" id="UP000305939">
    <property type="component" value="Unassembled WGS sequence"/>
</dbReference>
<proteinExistence type="predicted"/>
<organism evidence="2 3">
    <name type="scientific">Robertkochia marina</name>
    <dbReference type="NCBI Taxonomy" id="1227945"/>
    <lineage>
        <taxon>Bacteria</taxon>
        <taxon>Pseudomonadati</taxon>
        <taxon>Bacteroidota</taxon>
        <taxon>Flavobacteriia</taxon>
        <taxon>Flavobacteriales</taxon>
        <taxon>Flavobacteriaceae</taxon>
        <taxon>Robertkochia</taxon>
    </lineage>
</organism>
<comment type="caution">
    <text evidence="2">The sequence shown here is derived from an EMBL/GenBank/DDBJ whole genome shotgun (WGS) entry which is preliminary data.</text>
</comment>
<name>A0A4S3LY01_9FLAO</name>